<keyword evidence="1" id="KW-0808">Transferase</keyword>
<evidence type="ECO:0000259" key="7">
    <source>
        <dbReference type="PROSITE" id="PS51099"/>
    </source>
</evidence>
<dbReference type="EMBL" id="CP060636">
    <property type="protein sequence ID" value="QNM13823.1"/>
    <property type="molecule type" value="Genomic_DNA"/>
</dbReference>
<dbReference type="AlphaFoldDB" id="A0A7G9GSP1"/>
<dbReference type="RefSeq" id="WP_117451302.1">
    <property type="nucleotide sequence ID" value="NZ_CP060636.1"/>
</dbReference>
<dbReference type="SUPFAM" id="SSF46785">
    <property type="entry name" value="Winged helix' DNA-binding domain"/>
    <property type="match status" value="1"/>
</dbReference>
<feature type="domain" description="PRD" evidence="8">
    <location>
        <begin position="287"/>
        <end position="394"/>
    </location>
</feature>
<protein>
    <submittedName>
        <fullName evidence="9">Transcription antiterminator</fullName>
    </submittedName>
</protein>
<dbReference type="Gene3D" id="1.10.10.10">
    <property type="entry name" value="Winged helix-like DNA-binding domain superfamily/Winged helix DNA-binding domain"/>
    <property type="match status" value="1"/>
</dbReference>
<dbReference type="PROSITE" id="PS51094">
    <property type="entry name" value="PTS_EIIA_TYPE_2"/>
    <property type="match status" value="1"/>
</dbReference>
<dbReference type="CDD" id="cd05568">
    <property type="entry name" value="PTS_IIB_bgl_like"/>
    <property type="match status" value="1"/>
</dbReference>
<dbReference type="InterPro" id="IPR050661">
    <property type="entry name" value="BglG_antiterminators"/>
</dbReference>
<dbReference type="SUPFAM" id="SSF55804">
    <property type="entry name" value="Phoshotransferase/anion transport protein"/>
    <property type="match status" value="1"/>
</dbReference>
<dbReference type="CDD" id="cd00211">
    <property type="entry name" value="PTS_IIA_fru"/>
    <property type="match status" value="1"/>
</dbReference>
<dbReference type="InterPro" id="IPR036095">
    <property type="entry name" value="PTS_EIIB-like_sf"/>
</dbReference>
<evidence type="ECO:0000256" key="1">
    <source>
        <dbReference type="ARBA" id="ARBA00022679"/>
    </source>
</evidence>
<keyword evidence="3" id="KW-0805">Transcription regulation</keyword>
<dbReference type="KEGG" id="ehn:H9Q80_07755"/>
<dbReference type="PROSITE" id="PS51372">
    <property type="entry name" value="PRD_2"/>
    <property type="match status" value="1"/>
</dbReference>
<dbReference type="PANTHER" id="PTHR30185:SF18">
    <property type="entry name" value="TRANSCRIPTIONAL REGULATOR MTLR"/>
    <property type="match status" value="1"/>
</dbReference>
<evidence type="ECO:0000256" key="3">
    <source>
        <dbReference type="ARBA" id="ARBA00023015"/>
    </source>
</evidence>
<keyword evidence="5" id="KW-0804">Transcription</keyword>
<evidence type="ECO:0000256" key="2">
    <source>
        <dbReference type="ARBA" id="ARBA00022737"/>
    </source>
</evidence>
<evidence type="ECO:0000259" key="8">
    <source>
        <dbReference type="PROSITE" id="PS51372"/>
    </source>
</evidence>
<dbReference type="SUPFAM" id="SSF63520">
    <property type="entry name" value="PTS-regulatory domain, PRD"/>
    <property type="match status" value="1"/>
</dbReference>
<dbReference type="Gene3D" id="3.40.930.10">
    <property type="entry name" value="Mannitol-specific EII, Chain A"/>
    <property type="match status" value="1"/>
</dbReference>
<dbReference type="InterPro" id="IPR036388">
    <property type="entry name" value="WH-like_DNA-bd_sf"/>
</dbReference>
<keyword evidence="4" id="KW-0010">Activator</keyword>
<evidence type="ECO:0000256" key="5">
    <source>
        <dbReference type="ARBA" id="ARBA00023163"/>
    </source>
</evidence>
<dbReference type="InterPro" id="IPR016152">
    <property type="entry name" value="PTrfase/Anion_transptr"/>
</dbReference>
<dbReference type="Gene3D" id="1.10.1790.10">
    <property type="entry name" value="PRD domain"/>
    <property type="match status" value="1"/>
</dbReference>
<dbReference type="Pfam" id="PF00874">
    <property type="entry name" value="PRD"/>
    <property type="match status" value="1"/>
</dbReference>
<dbReference type="InterPro" id="IPR011608">
    <property type="entry name" value="PRD"/>
</dbReference>
<dbReference type="InterPro" id="IPR013011">
    <property type="entry name" value="PTS_EIIB_2"/>
</dbReference>
<keyword evidence="2" id="KW-0677">Repeat</keyword>
<dbReference type="InterPro" id="IPR036390">
    <property type="entry name" value="WH_DNA-bd_sf"/>
</dbReference>
<dbReference type="Pfam" id="PF08220">
    <property type="entry name" value="HTH_DeoR"/>
    <property type="match status" value="1"/>
</dbReference>
<dbReference type="SUPFAM" id="SSF52794">
    <property type="entry name" value="PTS system IIB component-like"/>
    <property type="match status" value="1"/>
</dbReference>
<gene>
    <name evidence="9" type="ORF">H9Q80_07755</name>
</gene>
<dbReference type="PROSITE" id="PS51099">
    <property type="entry name" value="PTS_EIIB_TYPE_2"/>
    <property type="match status" value="1"/>
</dbReference>
<dbReference type="Pfam" id="PF00359">
    <property type="entry name" value="PTS_EIIA_2"/>
    <property type="match status" value="1"/>
</dbReference>
<organism evidence="9 10">
    <name type="scientific">[Eubacterium] hominis</name>
    <dbReference type="NCBI Taxonomy" id="2764325"/>
    <lineage>
        <taxon>Bacteria</taxon>
        <taxon>Bacillati</taxon>
        <taxon>Bacillota</taxon>
        <taxon>Erysipelotrichia</taxon>
        <taxon>Erysipelotrichales</taxon>
        <taxon>Erysipelotrichaceae</taxon>
        <taxon>Amedibacillus</taxon>
    </lineage>
</organism>
<dbReference type="InterPro" id="IPR007737">
    <property type="entry name" value="Mga_HTH"/>
</dbReference>
<reference evidence="9 10" key="1">
    <citation type="submission" date="2020-08" db="EMBL/GenBank/DDBJ databases">
        <authorList>
            <person name="Liu C."/>
            <person name="Sun Q."/>
        </authorList>
    </citation>
    <scope>NUCLEOTIDE SEQUENCE [LARGE SCALE GENOMIC DNA]</scope>
    <source>
        <strain evidence="9 10">NSJ-61</strain>
    </source>
</reference>
<evidence type="ECO:0000313" key="9">
    <source>
        <dbReference type="EMBL" id="QNM13823.1"/>
    </source>
</evidence>
<dbReference type="InterPro" id="IPR002178">
    <property type="entry name" value="PTS_EIIA_type-2_dom"/>
</dbReference>
<dbReference type="InterPro" id="IPR001034">
    <property type="entry name" value="DeoR_HTH"/>
</dbReference>
<evidence type="ECO:0000259" key="6">
    <source>
        <dbReference type="PROSITE" id="PS51094"/>
    </source>
</evidence>
<name>A0A7G9GSP1_9FIRM</name>
<dbReference type="PANTHER" id="PTHR30185">
    <property type="entry name" value="CRYPTIC BETA-GLUCOSIDE BGL OPERON ANTITERMINATOR"/>
    <property type="match status" value="1"/>
</dbReference>
<dbReference type="GO" id="GO:0008982">
    <property type="term" value="F:protein-N(PI)-phosphohistidine-sugar phosphotransferase activity"/>
    <property type="evidence" value="ECO:0007669"/>
    <property type="project" value="InterPro"/>
</dbReference>
<evidence type="ECO:0000256" key="4">
    <source>
        <dbReference type="ARBA" id="ARBA00023159"/>
    </source>
</evidence>
<proteinExistence type="predicted"/>
<keyword evidence="10" id="KW-1185">Reference proteome</keyword>
<feature type="domain" description="PTS EIIA type-2" evidence="6">
    <location>
        <begin position="539"/>
        <end position="682"/>
    </location>
</feature>
<dbReference type="GO" id="GO:0009401">
    <property type="term" value="P:phosphoenolpyruvate-dependent sugar phosphotransferase system"/>
    <property type="evidence" value="ECO:0007669"/>
    <property type="project" value="InterPro"/>
</dbReference>
<dbReference type="GO" id="GO:0003700">
    <property type="term" value="F:DNA-binding transcription factor activity"/>
    <property type="evidence" value="ECO:0007669"/>
    <property type="project" value="InterPro"/>
</dbReference>
<dbReference type="Proteomes" id="UP000515856">
    <property type="component" value="Chromosome"/>
</dbReference>
<evidence type="ECO:0000313" key="10">
    <source>
        <dbReference type="Proteomes" id="UP000515856"/>
    </source>
</evidence>
<accession>A0A7G9GSP1</accession>
<feature type="domain" description="PTS EIIB type-2" evidence="7">
    <location>
        <begin position="398"/>
        <end position="486"/>
    </location>
</feature>
<dbReference type="Pfam" id="PF05043">
    <property type="entry name" value="Mga"/>
    <property type="match status" value="1"/>
</dbReference>
<dbReference type="Gene3D" id="3.40.50.2300">
    <property type="match status" value="1"/>
</dbReference>
<dbReference type="InterPro" id="IPR036634">
    <property type="entry name" value="PRD_sf"/>
</dbReference>
<sequence>MNKRTREIVLWLLEKKQYQQTCNIAELMRKFKVSERTIRYDLDEIVDFLLANKCQPLQFKDHGQIELNDDYEKIGALLGQNDFYSFKLSKEERIDMIAYLIVNTNDHITLQQLADILFVSRSTIIHDLDDVRSMMSDHNLEIVSLRKGLRVHGKESSRRILLMYLLRKPYIQQYRLDDANASIFEVQDLDILREIIKDGEIEGKRFLTDGSFADLLKYLMISIERHHHHQFVEIDYALNHSSMQNMASHLMEKMDNYFGLEYRLQEEYLLSDILYNLHYLSRNDTDEAMMQIQVISKQFIDALAKDLNVNLTNDFQFYQNLTNHLQSTFKDIDMGYANEIELLDEVVKKNRLVVEAIEKNITPLERYVNRKINKDEIAYITIHVCAAIERNKYQGQQFTILLVCNSGVGTSQLLLSRLKKYFQFYVADVLPVHALMTYDITGIDLIISTVPIKEERCDSIILHPYLTDEDCILLGEKLEVMKSKLNRVNTNPSFQRLQTMIANSIAKSPLDKDEIYKNIIKDLSSHFFPIAPSDKATLRELLSAHIQVDVECKDWKEAVEKSALPLLEEGYLTEGYIQQMIRNIEQMGPYIVLAQGFALPHEAPDMGGKKLGMNLIRLKEPVSFHSQFYDPVEFVCTLSTIDKDSHLKAMFHLMNLLSKVDFCENIRKVKTAEEIYQIIYEYEAIL</sequence>